<dbReference type="Proteomes" id="UP001501565">
    <property type="component" value="Unassembled WGS sequence"/>
</dbReference>
<evidence type="ECO:0000313" key="3">
    <source>
        <dbReference type="Proteomes" id="UP001501565"/>
    </source>
</evidence>
<comment type="caution">
    <text evidence="2">The sequence shown here is derived from an EMBL/GenBank/DDBJ whole genome shotgun (WGS) entry which is preliminary data.</text>
</comment>
<sequence>MTAFAAGCTSLSSAAELTWSVSHASAQCSISEPGVQLFDYKQGQQYLNQLQKKQQQRVIGKPKMKHHVAQEQAVLAINMGQRSSGGYGVIVQKAALSENTLNVHVKWVTPGPDSFTSSALTSPCTVVTIDHPISKEESDSIRIKVYDQNNNLVLQS</sequence>
<protein>
    <recommendedName>
        <fullName evidence="1">PrcB C-terminal domain-containing protein</fullName>
    </recommendedName>
</protein>
<proteinExistence type="predicted"/>
<dbReference type="Pfam" id="PF14343">
    <property type="entry name" value="PrcB_C"/>
    <property type="match status" value="1"/>
</dbReference>
<dbReference type="InterPro" id="IPR025748">
    <property type="entry name" value="PrcB_C_dom"/>
</dbReference>
<organism evidence="2 3">
    <name type="scientific">Litoribacillus peritrichatus</name>
    <dbReference type="NCBI Taxonomy" id="718191"/>
    <lineage>
        <taxon>Bacteria</taxon>
        <taxon>Pseudomonadati</taxon>
        <taxon>Pseudomonadota</taxon>
        <taxon>Gammaproteobacteria</taxon>
        <taxon>Oceanospirillales</taxon>
        <taxon>Oceanospirillaceae</taxon>
        <taxon>Litoribacillus</taxon>
    </lineage>
</organism>
<feature type="domain" description="PrcB C-terminal" evidence="1">
    <location>
        <begin position="74"/>
        <end position="130"/>
    </location>
</feature>
<accession>A0ABP7MYK1</accession>
<evidence type="ECO:0000259" key="1">
    <source>
        <dbReference type="Pfam" id="PF14343"/>
    </source>
</evidence>
<dbReference type="EMBL" id="BAABBN010000007">
    <property type="protein sequence ID" value="GAA3932622.1"/>
    <property type="molecule type" value="Genomic_DNA"/>
</dbReference>
<reference evidence="3" key="1">
    <citation type="journal article" date="2019" name="Int. J. Syst. Evol. Microbiol.">
        <title>The Global Catalogue of Microorganisms (GCM) 10K type strain sequencing project: providing services to taxonomists for standard genome sequencing and annotation.</title>
        <authorList>
            <consortium name="The Broad Institute Genomics Platform"/>
            <consortium name="The Broad Institute Genome Sequencing Center for Infectious Disease"/>
            <person name="Wu L."/>
            <person name="Ma J."/>
        </authorList>
    </citation>
    <scope>NUCLEOTIDE SEQUENCE [LARGE SCALE GENOMIC DNA]</scope>
    <source>
        <strain evidence="3">JCM 17551</strain>
    </source>
</reference>
<gene>
    <name evidence="2" type="ORF">GCM10022277_31840</name>
</gene>
<name>A0ABP7MYK1_9GAMM</name>
<keyword evidence="3" id="KW-1185">Reference proteome</keyword>
<evidence type="ECO:0000313" key="2">
    <source>
        <dbReference type="EMBL" id="GAA3932622.1"/>
    </source>
</evidence>